<gene>
    <name evidence="3" type="ORF">EMH_0069310</name>
</gene>
<keyword evidence="4" id="KW-1185">Reference proteome</keyword>
<accession>U6K8D3</accession>
<dbReference type="RefSeq" id="XP_013354313.1">
    <property type="nucleotide sequence ID" value="XM_013498859.1"/>
</dbReference>
<sequence>MASLIGTPTDGALSEEEDARWGPPGGPGGAPLGGPPGRGPLGGGPPGGSPLTQGGPVPGGPIGGGPIGGGPIGGPVGGPMGGAPFKALETQIICVSKRETNSGNRLSAKEAIGKGLVEMVINVPGQTNHRAISSGYLIRRAAIDAGVPLLTDLKVAALFVESIAKKIYREQDRQPFWEVRAWDEYQP</sequence>
<dbReference type="Gene3D" id="3.40.50.1380">
    <property type="entry name" value="Methylglyoxal synthase-like domain"/>
    <property type="match status" value="1"/>
</dbReference>
<dbReference type="OrthoDB" id="354230at2759"/>
<evidence type="ECO:0000313" key="3">
    <source>
        <dbReference type="EMBL" id="CDJ31748.1"/>
    </source>
</evidence>
<feature type="domain" description="MGS-like" evidence="2">
    <location>
        <begin position="85"/>
        <end position="187"/>
    </location>
</feature>
<dbReference type="AlphaFoldDB" id="U6K8D3"/>
<dbReference type="InterPro" id="IPR036914">
    <property type="entry name" value="MGS-like_dom_sf"/>
</dbReference>
<dbReference type="Proteomes" id="UP000030744">
    <property type="component" value="Unassembled WGS sequence"/>
</dbReference>
<evidence type="ECO:0000313" key="4">
    <source>
        <dbReference type="Proteomes" id="UP000030744"/>
    </source>
</evidence>
<feature type="compositionally biased region" description="Gly residues" evidence="1">
    <location>
        <begin position="56"/>
        <end position="81"/>
    </location>
</feature>
<dbReference type="VEuPathDB" id="ToxoDB:EMH_0069310"/>
<dbReference type="InterPro" id="IPR011607">
    <property type="entry name" value="MGS-like_dom"/>
</dbReference>
<reference evidence="3" key="2">
    <citation type="submission" date="2013-10" db="EMBL/GenBank/DDBJ databases">
        <authorList>
            <person name="Aslett M."/>
        </authorList>
    </citation>
    <scope>NUCLEOTIDE SEQUENCE [LARGE SCALE GENOMIC DNA]</scope>
    <source>
        <strain evidence="3">Houghton</strain>
    </source>
</reference>
<organism evidence="3 4">
    <name type="scientific">Eimeria mitis</name>
    <dbReference type="NCBI Taxonomy" id="44415"/>
    <lineage>
        <taxon>Eukaryota</taxon>
        <taxon>Sar</taxon>
        <taxon>Alveolata</taxon>
        <taxon>Apicomplexa</taxon>
        <taxon>Conoidasida</taxon>
        <taxon>Coccidia</taxon>
        <taxon>Eucoccidiorida</taxon>
        <taxon>Eimeriorina</taxon>
        <taxon>Eimeriidae</taxon>
        <taxon>Eimeria</taxon>
    </lineage>
</organism>
<evidence type="ECO:0000256" key="1">
    <source>
        <dbReference type="SAM" id="MobiDB-lite"/>
    </source>
</evidence>
<dbReference type="SUPFAM" id="SSF52335">
    <property type="entry name" value="Methylglyoxal synthase-like"/>
    <property type="match status" value="1"/>
</dbReference>
<reference evidence="3" key="1">
    <citation type="submission" date="2013-10" db="EMBL/GenBank/DDBJ databases">
        <title>Genomic analysis of the causative agents of coccidiosis in chickens.</title>
        <authorList>
            <person name="Reid A.J."/>
            <person name="Blake D."/>
            <person name="Billington K."/>
            <person name="Browne H."/>
            <person name="Dunn M."/>
            <person name="Hung S."/>
            <person name="Kawahara F."/>
            <person name="Miranda-Saavedra D."/>
            <person name="Mourier T."/>
            <person name="Nagra H."/>
            <person name="Otto T.D."/>
            <person name="Rawlings N."/>
            <person name="Sanchez A."/>
            <person name="Sanders M."/>
            <person name="Subramaniam C."/>
            <person name="Tay Y."/>
            <person name="Dear P."/>
            <person name="Doerig C."/>
            <person name="Gruber A."/>
            <person name="Parkinson J."/>
            <person name="Shirley M."/>
            <person name="Wan K.L."/>
            <person name="Berriman M."/>
            <person name="Tomley F."/>
            <person name="Pain A."/>
        </authorList>
    </citation>
    <scope>NUCLEOTIDE SEQUENCE [LARGE SCALE GENOMIC DNA]</scope>
    <source>
        <strain evidence="3">Houghton</strain>
    </source>
</reference>
<evidence type="ECO:0000259" key="2">
    <source>
        <dbReference type="PROSITE" id="PS51855"/>
    </source>
</evidence>
<dbReference type="GeneID" id="25381460"/>
<dbReference type="PROSITE" id="PS51855">
    <property type="entry name" value="MGS"/>
    <property type="match status" value="1"/>
</dbReference>
<dbReference type="Pfam" id="PF02142">
    <property type="entry name" value="MGS"/>
    <property type="match status" value="1"/>
</dbReference>
<feature type="region of interest" description="Disordered" evidence="1">
    <location>
        <begin position="1"/>
        <end position="81"/>
    </location>
</feature>
<name>U6K8D3_9EIME</name>
<proteinExistence type="predicted"/>
<dbReference type="EMBL" id="HG683535">
    <property type="protein sequence ID" value="CDJ31748.1"/>
    <property type="molecule type" value="Genomic_DNA"/>
</dbReference>
<protein>
    <recommendedName>
        <fullName evidence="2">MGS-like domain-containing protein</fullName>
    </recommendedName>
</protein>